<evidence type="ECO:0000313" key="2">
    <source>
        <dbReference type="Proteomes" id="UP000004633"/>
    </source>
</evidence>
<dbReference type="AlphaFoldDB" id="E7N137"/>
<name>E7N137_9FIRM</name>
<comment type="caution">
    <text evidence="1">The sequence shown here is derived from an EMBL/GenBank/DDBJ whole genome shotgun (WGS) entry which is preliminary data.</text>
</comment>
<dbReference type="STRING" id="749551.HMPREF9555_00688"/>
<reference evidence="1 2" key="1">
    <citation type="submission" date="2010-08" db="EMBL/GenBank/DDBJ databases">
        <authorList>
            <person name="Weinstock G."/>
            <person name="Sodergren E."/>
            <person name="Clifton S."/>
            <person name="Fulton L."/>
            <person name="Fulton B."/>
            <person name="Courtney L."/>
            <person name="Fronick C."/>
            <person name="Harrison M."/>
            <person name="Strong C."/>
            <person name="Farmer C."/>
            <person name="Delahaunty K."/>
            <person name="Markovic C."/>
            <person name="Hall O."/>
            <person name="Minx P."/>
            <person name="Tomlinson C."/>
            <person name="Mitreva M."/>
            <person name="Hou S."/>
            <person name="Chen J."/>
            <person name="Wollam A."/>
            <person name="Pepin K.H."/>
            <person name="Johnson M."/>
            <person name="Bhonagiri V."/>
            <person name="Zhang X."/>
            <person name="Suruliraj S."/>
            <person name="Warren W."/>
            <person name="Chinwalla A."/>
            <person name="Mardis E.R."/>
            <person name="Wilson R.K."/>
        </authorList>
    </citation>
    <scope>NUCLEOTIDE SEQUENCE [LARGE SCALE GENOMIC DNA]</scope>
    <source>
        <strain evidence="1 2">F0399</strain>
    </source>
</reference>
<keyword evidence="2" id="KW-1185">Reference proteome</keyword>
<protein>
    <submittedName>
        <fullName evidence="1">Uncharacterized protein</fullName>
    </submittedName>
</protein>
<organism evidence="1 2">
    <name type="scientific">Selenomonas artemidis F0399</name>
    <dbReference type="NCBI Taxonomy" id="749551"/>
    <lineage>
        <taxon>Bacteria</taxon>
        <taxon>Bacillati</taxon>
        <taxon>Bacillota</taxon>
        <taxon>Negativicutes</taxon>
        <taxon>Selenomonadales</taxon>
        <taxon>Selenomonadaceae</taxon>
        <taxon>Selenomonas</taxon>
    </lineage>
</organism>
<proteinExistence type="predicted"/>
<dbReference type="EMBL" id="AECV01000008">
    <property type="protein sequence ID" value="EFW30146.1"/>
    <property type="molecule type" value="Genomic_DNA"/>
</dbReference>
<evidence type="ECO:0000313" key="1">
    <source>
        <dbReference type="EMBL" id="EFW30146.1"/>
    </source>
</evidence>
<dbReference type="HOGENOM" id="CLU_3140566_0_0_9"/>
<gene>
    <name evidence="1" type="ORF">HMPREF9555_00688</name>
</gene>
<sequence length="49" mass="5715">MTWWGILGITAAGPHRFHTDFPVTSFLQGAPNLLMKLKMNKYLLKYNEY</sequence>
<dbReference type="Proteomes" id="UP000004633">
    <property type="component" value="Unassembled WGS sequence"/>
</dbReference>
<accession>E7N137</accession>